<dbReference type="EMBL" id="JACCBW010000001">
    <property type="protein sequence ID" value="NYE35923.1"/>
    <property type="molecule type" value="Genomic_DNA"/>
</dbReference>
<comment type="similarity">
    <text evidence="2 3">Belongs to the cytochrome P450 family.</text>
</comment>
<keyword evidence="5" id="KW-1185">Reference proteome</keyword>
<evidence type="ECO:0000313" key="4">
    <source>
        <dbReference type="EMBL" id="NYE35923.1"/>
    </source>
</evidence>
<dbReference type="Pfam" id="PF00067">
    <property type="entry name" value="p450"/>
    <property type="match status" value="1"/>
</dbReference>
<keyword evidence="3" id="KW-0408">Iron</keyword>
<dbReference type="InterPro" id="IPR050121">
    <property type="entry name" value="Cytochrome_P450_monoxygenase"/>
</dbReference>
<dbReference type="GO" id="GO:0020037">
    <property type="term" value="F:heme binding"/>
    <property type="evidence" value="ECO:0007669"/>
    <property type="project" value="InterPro"/>
</dbReference>
<reference evidence="4 5" key="1">
    <citation type="submission" date="2020-07" db="EMBL/GenBank/DDBJ databases">
        <authorList>
            <person name="Partida-Martinez L."/>
            <person name="Huntemann M."/>
            <person name="Clum A."/>
            <person name="Wang J."/>
            <person name="Palaniappan K."/>
            <person name="Ritter S."/>
            <person name="Chen I.-M."/>
            <person name="Stamatis D."/>
            <person name="Reddy T."/>
            <person name="O'Malley R."/>
            <person name="Daum C."/>
            <person name="Shapiro N."/>
            <person name="Ivanova N."/>
            <person name="Kyrpides N."/>
            <person name="Woyke T."/>
        </authorList>
    </citation>
    <scope>NUCLEOTIDE SEQUENCE [LARGE SCALE GENOMIC DNA]</scope>
    <source>
        <strain evidence="4 5">AT2.17</strain>
    </source>
</reference>
<dbReference type="Gene3D" id="1.10.630.10">
    <property type="entry name" value="Cytochrome P450"/>
    <property type="match status" value="1"/>
</dbReference>
<name>A0A7Y9KSL2_9ACTN</name>
<dbReference type="PROSITE" id="PS00086">
    <property type="entry name" value="CYTOCHROME_P450"/>
    <property type="match status" value="1"/>
</dbReference>
<dbReference type="SUPFAM" id="SSF48264">
    <property type="entry name" value="Cytochrome P450"/>
    <property type="match status" value="1"/>
</dbReference>
<evidence type="ECO:0000256" key="2">
    <source>
        <dbReference type="ARBA" id="ARBA00010617"/>
    </source>
</evidence>
<comment type="caution">
    <text evidence="4">The sequence shown here is derived from an EMBL/GenBank/DDBJ whole genome shotgun (WGS) entry which is preliminary data.</text>
</comment>
<keyword evidence="3" id="KW-0479">Metal-binding</keyword>
<organism evidence="4 5">
    <name type="scientific">Nocardioides cavernae</name>
    <dbReference type="NCBI Taxonomy" id="1921566"/>
    <lineage>
        <taxon>Bacteria</taxon>
        <taxon>Bacillati</taxon>
        <taxon>Actinomycetota</taxon>
        <taxon>Actinomycetes</taxon>
        <taxon>Propionibacteriales</taxon>
        <taxon>Nocardioidaceae</taxon>
        <taxon>Nocardioides</taxon>
    </lineage>
</organism>
<evidence type="ECO:0000256" key="1">
    <source>
        <dbReference type="ARBA" id="ARBA00001971"/>
    </source>
</evidence>
<accession>A0A7Y9KSL2</accession>
<dbReference type="GO" id="GO:0005506">
    <property type="term" value="F:iron ion binding"/>
    <property type="evidence" value="ECO:0007669"/>
    <property type="project" value="InterPro"/>
</dbReference>
<dbReference type="AlphaFoldDB" id="A0A7Y9KSL2"/>
<evidence type="ECO:0000313" key="5">
    <source>
        <dbReference type="Proteomes" id="UP000549911"/>
    </source>
</evidence>
<dbReference type="InterPro" id="IPR036396">
    <property type="entry name" value="Cyt_P450_sf"/>
</dbReference>
<dbReference type="PANTHER" id="PTHR24305">
    <property type="entry name" value="CYTOCHROME P450"/>
    <property type="match status" value="1"/>
</dbReference>
<dbReference type="GO" id="GO:0004497">
    <property type="term" value="F:monooxygenase activity"/>
    <property type="evidence" value="ECO:0007669"/>
    <property type="project" value="UniProtKB-KW"/>
</dbReference>
<protein>
    <submittedName>
        <fullName evidence="4">Cytochrome P450</fullName>
    </submittedName>
</protein>
<proteinExistence type="inferred from homology"/>
<dbReference type="RefSeq" id="WP_179618521.1">
    <property type="nucleotide sequence ID" value="NZ_JACCBW010000001.1"/>
</dbReference>
<keyword evidence="3" id="KW-0503">Monooxygenase</keyword>
<dbReference type="PANTHER" id="PTHR24305:SF166">
    <property type="entry name" value="CYTOCHROME P450 12A4, MITOCHONDRIAL-RELATED"/>
    <property type="match status" value="1"/>
</dbReference>
<dbReference type="InterPro" id="IPR017972">
    <property type="entry name" value="Cyt_P450_CS"/>
</dbReference>
<reference evidence="4 5" key="2">
    <citation type="submission" date="2020-08" db="EMBL/GenBank/DDBJ databases">
        <title>The Agave Microbiome: Exploring the role of microbial communities in plant adaptations to desert environments.</title>
        <authorList>
            <person name="Partida-Martinez L.P."/>
        </authorList>
    </citation>
    <scope>NUCLEOTIDE SEQUENCE [LARGE SCALE GENOMIC DNA]</scope>
    <source>
        <strain evidence="4 5">AT2.17</strain>
    </source>
</reference>
<sequence>MTRIDSAESAGGRLGAVLSAPRTGVHALGTHGPWLATTPAVAREVLTDPARFDFPSDVSRTGDLSGSTGDTRSGHLVFAPLDPAQVALGRATFVREWADAVRDHDRARPGQPYDALDLLRRPVARATTAAATPALAPAERDAVGDAVLDWIDALGPVIAARRPPGRWSRLRRREARARTHLEDLLASLDAVERPAETATFLAAGIQVPIAAGAFLLAHLASHPTGAVDPVSAVWETLRLTPPTWMTARITREEVALGGTTVPAGSVVMVSPLLLGRLEDLVPGGPAPLGDFEPTRWEGPRRPGAWLPFGAGPHACPGRTLGLAVLTEVATWGVEREMVLSERVRIDQSRGISPRPCRFTATTRTEPSA</sequence>
<dbReference type="GO" id="GO:0016705">
    <property type="term" value="F:oxidoreductase activity, acting on paired donors, with incorporation or reduction of molecular oxygen"/>
    <property type="evidence" value="ECO:0007669"/>
    <property type="project" value="InterPro"/>
</dbReference>
<keyword evidence="3" id="KW-0560">Oxidoreductase</keyword>
<dbReference type="InterPro" id="IPR002397">
    <property type="entry name" value="Cyt_P450_B"/>
</dbReference>
<dbReference type="Proteomes" id="UP000549911">
    <property type="component" value="Unassembled WGS sequence"/>
</dbReference>
<gene>
    <name evidence="4" type="ORF">F4692_001027</name>
</gene>
<evidence type="ECO:0000256" key="3">
    <source>
        <dbReference type="RuleBase" id="RU000461"/>
    </source>
</evidence>
<keyword evidence="3" id="KW-0349">Heme</keyword>
<dbReference type="InterPro" id="IPR001128">
    <property type="entry name" value="Cyt_P450"/>
</dbReference>
<comment type="cofactor">
    <cofactor evidence="1">
        <name>heme</name>
        <dbReference type="ChEBI" id="CHEBI:30413"/>
    </cofactor>
</comment>
<dbReference type="PRINTS" id="PR00359">
    <property type="entry name" value="BP450"/>
</dbReference>
<dbReference type="CDD" id="cd00302">
    <property type="entry name" value="cytochrome_P450"/>
    <property type="match status" value="1"/>
</dbReference>